<feature type="transmembrane region" description="Helical" evidence="1">
    <location>
        <begin position="48"/>
        <end position="67"/>
    </location>
</feature>
<keyword evidence="1" id="KW-1133">Transmembrane helix</keyword>
<gene>
    <name evidence="2" type="ORF">G6047_16465</name>
</gene>
<feature type="transmembrane region" description="Helical" evidence="1">
    <location>
        <begin position="199"/>
        <end position="216"/>
    </location>
</feature>
<feature type="transmembrane region" description="Helical" evidence="1">
    <location>
        <begin position="223"/>
        <end position="240"/>
    </location>
</feature>
<keyword evidence="3" id="KW-1185">Reference proteome</keyword>
<dbReference type="EMBL" id="JAAMPU010000108">
    <property type="protein sequence ID" value="NMH29635.1"/>
    <property type="molecule type" value="Genomic_DNA"/>
</dbReference>
<evidence type="ECO:0000256" key="1">
    <source>
        <dbReference type="SAM" id="Phobius"/>
    </source>
</evidence>
<evidence type="ECO:0000313" key="2">
    <source>
        <dbReference type="EMBL" id="NMH29635.1"/>
    </source>
</evidence>
<proteinExistence type="predicted"/>
<feature type="transmembrane region" description="Helical" evidence="1">
    <location>
        <begin position="168"/>
        <end position="187"/>
    </location>
</feature>
<accession>A0A972FQR4</accession>
<keyword evidence="1" id="KW-0472">Membrane</keyword>
<comment type="caution">
    <text evidence="2">The sequence shown here is derived from an EMBL/GenBank/DDBJ whole genome shotgun (WGS) entry which is preliminary data.</text>
</comment>
<keyword evidence="1" id="KW-0812">Transmembrane</keyword>
<feature type="transmembrane region" description="Helical" evidence="1">
    <location>
        <begin position="73"/>
        <end position="90"/>
    </location>
</feature>
<feature type="transmembrane region" description="Helical" evidence="1">
    <location>
        <begin position="102"/>
        <end position="121"/>
    </location>
</feature>
<reference evidence="2" key="1">
    <citation type="submission" date="2020-02" db="EMBL/GenBank/DDBJ databases">
        <title>Flavobacterium sp. genome.</title>
        <authorList>
            <person name="Jung H.S."/>
            <person name="Baek J.H."/>
            <person name="Jeon C.O."/>
        </authorList>
    </citation>
    <scope>NUCLEOTIDE SEQUENCE</scope>
    <source>
        <strain evidence="2">SE-s28</strain>
    </source>
</reference>
<organism evidence="2 3">
    <name type="scientific">Flavobacterium silvaticum</name>
    <dbReference type="NCBI Taxonomy" id="1852020"/>
    <lineage>
        <taxon>Bacteria</taxon>
        <taxon>Pseudomonadati</taxon>
        <taxon>Bacteroidota</taxon>
        <taxon>Flavobacteriia</taxon>
        <taxon>Flavobacteriales</taxon>
        <taxon>Flavobacteriaceae</taxon>
        <taxon>Flavobacterium</taxon>
    </lineage>
</organism>
<dbReference type="Proteomes" id="UP000712080">
    <property type="component" value="Unassembled WGS sequence"/>
</dbReference>
<protein>
    <recommendedName>
        <fullName evidence="4">Prenyltransferase</fullName>
    </recommendedName>
</protein>
<feature type="transmembrane region" description="Helical" evidence="1">
    <location>
        <begin position="6"/>
        <end position="28"/>
    </location>
</feature>
<feature type="transmembrane region" description="Helical" evidence="1">
    <location>
        <begin position="136"/>
        <end position="156"/>
    </location>
</feature>
<dbReference type="AlphaFoldDB" id="A0A972FQR4"/>
<name>A0A972FQR4_9FLAO</name>
<evidence type="ECO:0008006" key="4">
    <source>
        <dbReference type="Google" id="ProtNLM"/>
    </source>
</evidence>
<evidence type="ECO:0000313" key="3">
    <source>
        <dbReference type="Proteomes" id="UP000712080"/>
    </source>
</evidence>
<sequence length="247" mass="28128">MSSIRLGIPFDFAVSGFGFFGTIVGYNFVKYDAIARQGKPVRDVKMNVFIALSVISFIAASGFFLMLEWLTKVISVAVLLVTALYTLPFFPNKKTARDWAGLKIYFVALCWVGVTVVLPVLNKGFPLTIDFYISSLQRFILVIVLLFVFEIIDMQWDDPHLKTVPQEIGVLNTKILGVVLISMNLALELLKTMRKPELIVVNIVFGIFICIFLLQANQKRSRYYTTFWVEGITVVWWFALDWVSKNT</sequence>